<reference evidence="7 8" key="1">
    <citation type="submission" date="2019-01" db="EMBL/GenBank/DDBJ databases">
        <authorList>
            <person name="Ferrante I. M."/>
        </authorList>
    </citation>
    <scope>NUCLEOTIDE SEQUENCE [LARGE SCALE GENOMIC DNA]</scope>
    <source>
        <strain evidence="7 8">B856</strain>
    </source>
</reference>
<dbReference type="OrthoDB" id="423598at2759"/>
<dbReference type="Pfam" id="PF00355">
    <property type="entry name" value="Rieske"/>
    <property type="match status" value="1"/>
</dbReference>
<evidence type="ECO:0000256" key="2">
    <source>
        <dbReference type="ARBA" id="ARBA00022723"/>
    </source>
</evidence>
<protein>
    <recommendedName>
        <fullName evidence="6">Rieske domain-containing protein</fullName>
    </recommendedName>
</protein>
<organism evidence="7 8">
    <name type="scientific">Pseudo-nitzschia multistriata</name>
    <dbReference type="NCBI Taxonomy" id="183589"/>
    <lineage>
        <taxon>Eukaryota</taxon>
        <taxon>Sar</taxon>
        <taxon>Stramenopiles</taxon>
        <taxon>Ochrophyta</taxon>
        <taxon>Bacillariophyta</taxon>
        <taxon>Bacillariophyceae</taxon>
        <taxon>Bacillariophycidae</taxon>
        <taxon>Bacillariales</taxon>
        <taxon>Bacillariaceae</taxon>
        <taxon>Pseudo-nitzschia</taxon>
    </lineage>
</organism>
<feature type="region of interest" description="Disordered" evidence="5">
    <location>
        <begin position="1"/>
        <end position="126"/>
    </location>
</feature>
<dbReference type="GO" id="GO:0051537">
    <property type="term" value="F:2 iron, 2 sulfur cluster binding"/>
    <property type="evidence" value="ECO:0007669"/>
    <property type="project" value="UniProtKB-KW"/>
</dbReference>
<dbReference type="SUPFAM" id="SSF50022">
    <property type="entry name" value="ISP domain"/>
    <property type="match status" value="1"/>
</dbReference>
<evidence type="ECO:0000259" key="6">
    <source>
        <dbReference type="PROSITE" id="PS51296"/>
    </source>
</evidence>
<dbReference type="PANTHER" id="PTHR21496">
    <property type="entry name" value="FERREDOXIN-RELATED"/>
    <property type="match status" value="1"/>
</dbReference>
<keyword evidence="8" id="KW-1185">Reference proteome</keyword>
<dbReference type="PROSITE" id="PS51296">
    <property type="entry name" value="RIESKE"/>
    <property type="match status" value="1"/>
</dbReference>
<dbReference type="Proteomes" id="UP000291116">
    <property type="component" value="Unassembled WGS sequence"/>
</dbReference>
<feature type="compositionally biased region" description="Basic and acidic residues" evidence="5">
    <location>
        <begin position="49"/>
        <end position="58"/>
    </location>
</feature>
<keyword evidence="3" id="KW-0408">Iron</keyword>
<feature type="compositionally biased region" description="Basic and acidic residues" evidence="5">
    <location>
        <begin position="76"/>
        <end position="101"/>
    </location>
</feature>
<keyword evidence="1" id="KW-0001">2Fe-2S</keyword>
<sequence>MIPERQQRKTTKKIENVNLLPHLSAKSKQEFGNNKDDDGKDSFFGSFFKENDKKKPSIEQDDTEDSKGVPIVGRFFKSDEEKEERKRLKKKEKEKIKMNQKEKKRKERQQPQEKKRSKIMPAVKNYFEERQIRKDAEVLRNQVKQREKAERAQAEKDAEELRLEVQKREAKRKQQREQIQQKLSLAKSSTRKPANTRAQNSVVQRQLVAQKELDIKQKERRDQSENENDNKVTSSKSQRFGNAMSAAQKFVSGVFENDQKKREEWIVVAPKTRISPGEIVAVTAGGIDLLLVASKDGSAVHCVANSCPHLGTPLEVGSLERLPIETSSAAPSSNFVGDSSTDVKPVKRKSSSFANENDIARMLKEDGCEDCIVCPLHKTAFALKSGEVRGEWCPYPPVIGKITGTIVQQSNLPVFDVRTKGKNIEVRLNTPVEISDN</sequence>
<dbReference type="GO" id="GO:0046872">
    <property type="term" value="F:metal ion binding"/>
    <property type="evidence" value="ECO:0007669"/>
    <property type="project" value="UniProtKB-KW"/>
</dbReference>
<proteinExistence type="predicted"/>
<name>A0A448YVL5_9STRA</name>
<dbReference type="PANTHER" id="PTHR21496:SF23">
    <property type="entry name" value="3-PHENYLPROPIONATE_CINNAMIC ACID DIOXYGENASE FERREDOXIN SUBUNIT"/>
    <property type="match status" value="1"/>
</dbReference>
<feature type="domain" description="Rieske" evidence="6">
    <location>
        <begin position="266"/>
        <end position="426"/>
    </location>
</feature>
<gene>
    <name evidence="7" type="ORF">PSNMU_V1.4_AUG-EV-PASAV3_0005320</name>
</gene>
<keyword evidence="4" id="KW-0411">Iron-sulfur</keyword>
<feature type="compositionally biased region" description="Polar residues" evidence="5">
    <location>
        <begin position="231"/>
        <end position="240"/>
    </location>
</feature>
<dbReference type="EMBL" id="CAACVS010000010">
    <property type="protein sequence ID" value="VEU33842.1"/>
    <property type="molecule type" value="Genomic_DNA"/>
</dbReference>
<dbReference type="Gene3D" id="2.102.10.10">
    <property type="entry name" value="Rieske [2Fe-2S] iron-sulphur domain"/>
    <property type="match status" value="1"/>
</dbReference>
<feature type="compositionally biased region" description="Basic and acidic residues" evidence="5">
    <location>
        <begin position="27"/>
        <end position="41"/>
    </location>
</feature>
<dbReference type="AlphaFoldDB" id="A0A448YVL5"/>
<accession>A0A448YVL5</accession>
<evidence type="ECO:0000313" key="7">
    <source>
        <dbReference type="EMBL" id="VEU33842.1"/>
    </source>
</evidence>
<evidence type="ECO:0000256" key="5">
    <source>
        <dbReference type="SAM" id="MobiDB-lite"/>
    </source>
</evidence>
<dbReference type="InterPro" id="IPR017941">
    <property type="entry name" value="Rieske_2Fe-2S"/>
</dbReference>
<feature type="compositionally biased region" description="Basic and acidic residues" evidence="5">
    <location>
        <begin position="211"/>
        <end position="230"/>
    </location>
</feature>
<evidence type="ECO:0000313" key="8">
    <source>
        <dbReference type="Proteomes" id="UP000291116"/>
    </source>
</evidence>
<evidence type="ECO:0000256" key="1">
    <source>
        <dbReference type="ARBA" id="ARBA00022714"/>
    </source>
</evidence>
<evidence type="ECO:0000256" key="4">
    <source>
        <dbReference type="ARBA" id="ARBA00023014"/>
    </source>
</evidence>
<keyword evidence="2" id="KW-0479">Metal-binding</keyword>
<dbReference type="InterPro" id="IPR036922">
    <property type="entry name" value="Rieske_2Fe-2S_sf"/>
</dbReference>
<feature type="region of interest" description="Disordered" evidence="5">
    <location>
        <begin position="166"/>
        <end position="241"/>
    </location>
</feature>
<evidence type="ECO:0000256" key="3">
    <source>
        <dbReference type="ARBA" id="ARBA00023004"/>
    </source>
</evidence>
<feature type="compositionally biased region" description="Polar residues" evidence="5">
    <location>
        <begin position="186"/>
        <end position="204"/>
    </location>
</feature>